<dbReference type="InterPro" id="IPR023393">
    <property type="entry name" value="START-like_dom_sf"/>
</dbReference>
<dbReference type="Gene3D" id="3.30.530.20">
    <property type="match status" value="1"/>
</dbReference>
<dbReference type="EMBL" id="JAAGLI010001038">
    <property type="protein sequence ID" value="NEA28422.1"/>
    <property type="molecule type" value="Genomic_DNA"/>
</dbReference>
<dbReference type="Pfam" id="PF10604">
    <property type="entry name" value="Polyketide_cyc2"/>
    <property type="match status" value="1"/>
</dbReference>
<name>A0A6L9QU03_9ACTN</name>
<keyword evidence="2" id="KW-1133">Transmembrane helix</keyword>
<comment type="caution">
    <text evidence="3">The sequence shown here is derived from an EMBL/GenBank/DDBJ whole genome shotgun (WGS) entry which is preliminary data.</text>
</comment>
<evidence type="ECO:0000313" key="4">
    <source>
        <dbReference type="Proteomes" id="UP000475532"/>
    </source>
</evidence>
<dbReference type="InterPro" id="IPR019587">
    <property type="entry name" value="Polyketide_cyclase/dehydratase"/>
</dbReference>
<dbReference type="InterPro" id="IPR006311">
    <property type="entry name" value="TAT_signal"/>
</dbReference>
<organism evidence="3 4">
    <name type="scientific">Actinomadura bangladeshensis</name>
    <dbReference type="NCBI Taxonomy" id="453573"/>
    <lineage>
        <taxon>Bacteria</taxon>
        <taxon>Bacillati</taxon>
        <taxon>Actinomycetota</taxon>
        <taxon>Actinomycetes</taxon>
        <taxon>Streptosporangiales</taxon>
        <taxon>Thermomonosporaceae</taxon>
        <taxon>Actinomadura</taxon>
    </lineage>
</organism>
<evidence type="ECO:0000256" key="2">
    <source>
        <dbReference type="SAM" id="Phobius"/>
    </source>
</evidence>
<reference evidence="3 4" key="1">
    <citation type="submission" date="2020-01" db="EMBL/GenBank/DDBJ databases">
        <title>Insect and environment-associated Actinomycetes.</title>
        <authorList>
            <person name="Currrie C."/>
            <person name="Chevrette M."/>
            <person name="Carlson C."/>
            <person name="Stubbendieck R."/>
            <person name="Wendt-Pienkowski E."/>
        </authorList>
    </citation>
    <scope>NUCLEOTIDE SEQUENCE [LARGE SCALE GENOMIC DNA]</scope>
    <source>
        <strain evidence="3 4">SID10258</strain>
    </source>
</reference>
<dbReference type="PROSITE" id="PS51318">
    <property type="entry name" value="TAT"/>
    <property type="match status" value="1"/>
</dbReference>
<evidence type="ECO:0000256" key="1">
    <source>
        <dbReference type="SAM" id="MobiDB-lite"/>
    </source>
</evidence>
<dbReference type="PANTHER" id="PTHR36166">
    <property type="entry name" value="CHROMOSOME 9, WHOLE GENOME SHOTGUN SEQUENCE"/>
    <property type="match status" value="1"/>
</dbReference>
<feature type="compositionally biased region" description="Low complexity" evidence="1">
    <location>
        <begin position="1"/>
        <end position="17"/>
    </location>
</feature>
<protein>
    <submittedName>
        <fullName evidence="3">SRPBCC domain-containing protein</fullName>
    </submittedName>
</protein>
<keyword evidence="2" id="KW-0472">Membrane</keyword>
<evidence type="ECO:0000313" key="3">
    <source>
        <dbReference type="EMBL" id="NEA28422.1"/>
    </source>
</evidence>
<feature type="region of interest" description="Disordered" evidence="1">
    <location>
        <begin position="1"/>
        <end position="20"/>
    </location>
</feature>
<sequence>MTTTSPAPATATATATARTRRPKRRRLIALGVIAALLAGYAAWTNLRPFTLRASIEIDATPQQVWAVLSDLPAYSQWNPFIVSSSGRLEKGATLRNVMRDSGGDTTFTPTVLEAAPGRELRWIGRIGPGGIFDGEHRFLIEPVSPGRVRLTQSERFTGVVIPFFRHQLNERTLPQFRALNTALAQRVGATRP</sequence>
<keyword evidence="2" id="KW-0812">Transmembrane</keyword>
<feature type="transmembrane region" description="Helical" evidence="2">
    <location>
        <begin position="27"/>
        <end position="43"/>
    </location>
</feature>
<dbReference type="Proteomes" id="UP000475532">
    <property type="component" value="Unassembled WGS sequence"/>
</dbReference>
<proteinExistence type="predicted"/>
<dbReference type="SUPFAM" id="SSF55961">
    <property type="entry name" value="Bet v1-like"/>
    <property type="match status" value="1"/>
</dbReference>
<accession>A0A6L9QU03</accession>
<dbReference type="CDD" id="cd07822">
    <property type="entry name" value="SRPBCC_4"/>
    <property type="match status" value="1"/>
</dbReference>
<dbReference type="AlphaFoldDB" id="A0A6L9QU03"/>
<gene>
    <name evidence="3" type="ORF">G3I70_38890</name>
</gene>
<dbReference type="RefSeq" id="WP_163062874.1">
    <property type="nucleotide sequence ID" value="NZ_JAAGLI010001038.1"/>
</dbReference>
<dbReference type="PANTHER" id="PTHR36166:SF1">
    <property type="entry name" value="SRPBCC DOMAIN-CONTAINING PROTEIN"/>
    <property type="match status" value="1"/>
</dbReference>